<keyword evidence="3" id="KW-0472">Membrane</keyword>
<dbReference type="AlphaFoldDB" id="A0A1L7X8R0"/>
<name>A0A1L7X8R0_9HELO</name>
<accession>A0A1L7X8R0</accession>
<sequence length="776" mass="88329">MANLLRPPLKNHLSQNSSALSSSPSRLNYATSSVVSQSRSSQSTVDNTSLPASSPDADAQHTPQEHARRHPDRTQARRQNNSITLHPIPVPEGYHELNFRPFMLRTSILVSMLAFNTLCVVSLFLVVYKSDVYDQFHSSHPDMRFVVRYVPTIVGTVTTLFFRSMNETLSRIKSYICMANAPDNIGSPGSKSVGLMYTGGLYWGNMKKRLSPRHQDWLRWVMFFASIPIAQITGYKAALFTASVTSDGHYVLTVHKSMAFVLISLYAVVIVITVMTLIKMLTNKTGLKWDPVTIADPLALFHGSNALDEFEALEQQHRESAFDLLAERSFRLGYWERTEDRKTRIWYGIGKISPPAGRDPEAGPAASNIPACPQCNRGTHATFCSCKGDTTCTVYPWSKTSLFRPIFIYFWAILIVASLCLCLYTASSSRVSKPFTIHNTWWKYLPNSGFNANSTTNSSTLSPQTNITSQPGDLLLHLQDLSFNAANDLVLYVFVFRSIPVILASYFAITWFSAVDRSTRFSQPFADMYNKSASADDSILLKYLWGMPGLVTIDAFSNGHYKVFWFSLLDLLSPIFPILVGGLFVITNTGEKIVFTIVPVTFYFVLAYLAIYLLTLPFIWPRRNRRLLRWHNSIADYVSLFYASHLLNDTDKEHPEKDTFDISSKDVTERHLYSRVFLEDKRYGMGFYKGVDGRRHWGLERVDFADVEFVGLRDWVREKDREKVEGERVERERVEMEREEWEMVEMEARRAERQIVERAWVEEVVNGGGPATREAP</sequence>
<keyword evidence="3" id="KW-1133">Transmembrane helix</keyword>
<dbReference type="InterPro" id="IPR021840">
    <property type="entry name" value="DUF3433"/>
</dbReference>
<feature type="transmembrane region" description="Helical" evidence="3">
    <location>
        <begin position="217"/>
        <end position="238"/>
    </location>
</feature>
<feature type="transmembrane region" description="Helical" evidence="3">
    <location>
        <begin position="489"/>
        <end position="512"/>
    </location>
</feature>
<dbReference type="STRING" id="576137.A0A1L7X8R0"/>
<feature type="transmembrane region" description="Helical" evidence="3">
    <location>
        <begin position="593"/>
        <end position="620"/>
    </location>
</feature>
<feature type="transmembrane region" description="Helical" evidence="3">
    <location>
        <begin position="148"/>
        <end position="165"/>
    </location>
</feature>
<dbReference type="Proteomes" id="UP000184330">
    <property type="component" value="Unassembled WGS sequence"/>
</dbReference>
<evidence type="ECO:0000256" key="3">
    <source>
        <dbReference type="SAM" id="Phobius"/>
    </source>
</evidence>
<keyword evidence="1" id="KW-0175">Coiled coil</keyword>
<proteinExistence type="predicted"/>
<organism evidence="4 5">
    <name type="scientific">Phialocephala subalpina</name>
    <dbReference type="NCBI Taxonomy" id="576137"/>
    <lineage>
        <taxon>Eukaryota</taxon>
        <taxon>Fungi</taxon>
        <taxon>Dikarya</taxon>
        <taxon>Ascomycota</taxon>
        <taxon>Pezizomycotina</taxon>
        <taxon>Leotiomycetes</taxon>
        <taxon>Helotiales</taxon>
        <taxon>Mollisiaceae</taxon>
        <taxon>Phialocephala</taxon>
        <taxon>Phialocephala fortinii species complex</taxon>
    </lineage>
</organism>
<dbReference type="EMBL" id="FJOG01000018">
    <property type="protein sequence ID" value="CZR61411.1"/>
    <property type="molecule type" value="Genomic_DNA"/>
</dbReference>
<feature type="transmembrane region" description="Helical" evidence="3">
    <location>
        <begin position="563"/>
        <end position="587"/>
    </location>
</feature>
<dbReference type="Pfam" id="PF11915">
    <property type="entry name" value="DUF3433"/>
    <property type="match status" value="2"/>
</dbReference>
<evidence type="ECO:0000313" key="4">
    <source>
        <dbReference type="EMBL" id="CZR61411.1"/>
    </source>
</evidence>
<feature type="compositionally biased region" description="Low complexity" evidence="2">
    <location>
        <begin position="11"/>
        <end position="45"/>
    </location>
</feature>
<reference evidence="4 5" key="1">
    <citation type="submission" date="2016-03" db="EMBL/GenBank/DDBJ databases">
        <authorList>
            <person name="Ploux O."/>
        </authorList>
    </citation>
    <scope>NUCLEOTIDE SEQUENCE [LARGE SCALE GENOMIC DNA]</scope>
    <source>
        <strain evidence="4 5">UAMH 11012</strain>
    </source>
</reference>
<feature type="transmembrane region" description="Helical" evidence="3">
    <location>
        <begin position="258"/>
        <end position="278"/>
    </location>
</feature>
<evidence type="ECO:0000313" key="5">
    <source>
        <dbReference type="Proteomes" id="UP000184330"/>
    </source>
</evidence>
<feature type="coiled-coil region" evidence="1">
    <location>
        <begin position="719"/>
        <end position="754"/>
    </location>
</feature>
<evidence type="ECO:0000256" key="2">
    <source>
        <dbReference type="SAM" id="MobiDB-lite"/>
    </source>
</evidence>
<feature type="transmembrane region" description="Helical" evidence="3">
    <location>
        <begin position="108"/>
        <end position="128"/>
    </location>
</feature>
<evidence type="ECO:0000256" key="1">
    <source>
        <dbReference type="SAM" id="Coils"/>
    </source>
</evidence>
<dbReference type="PANTHER" id="PTHR37544">
    <property type="entry name" value="SPRAY-RELATED"/>
    <property type="match status" value="1"/>
</dbReference>
<dbReference type="OrthoDB" id="3057599at2759"/>
<feature type="region of interest" description="Disordered" evidence="2">
    <location>
        <begin position="1"/>
        <end position="87"/>
    </location>
</feature>
<keyword evidence="3" id="KW-0812">Transmembrane</keyword>
<gene>
    <name evidence="4" type="ORF">PAC_11307</name>
</gene>
<feature type="transmembrane region" description="Helical" evidence="3">
    <location>
        <begin position="406"/>
        <end position="426"/>
    </location>
</feature>
<protein>
    <submittedName>
        <fullName evidence="4">Uncharacterized protein</fullName>
    </submittedName>
</protein>
<dbReference type="PANTHER" id="PTHR37544:SF3">
    <property type="entry name" value="SPRAY"/>
    <property type="match status" value="1"/>
</dbReference>
<keyword evidence="5" id="KW-1185">Reference proteome</keyword>